<organism evidence="1 2">
    <name type="scientific">Romanomermis culicivorax</name>
    <name type="common">Nematode worm</name>
    <dbReference type="NCBI Taxonomy" id="13658"/>
    <lineage>
        <taxon>Eukaryota</taxon>
        <taxon>Metazoa</taxon>
        <taxon>Ecdysozoa</taxon>
        <taxon>Nematoda</taxon>
        <taxon>Enoplea</taxon>
        <taxon>Dorylaimia</taxon>
        <taxon>Mermithida</taxon>
        <taxon>Mermithoidea</taxon>
        <taxon>Mermithidae</taxon>
        <taxon>Romanomermis</taxon>
    </lineage>
</organism>
<accession>A0A915JW70</accession>
<dbReference type="WBParaSite" id="nRc.2.0.1.t29982-RA">
    <property type="protein sequence ID" value="nRc.2.0.1.t29982-RA"/>
    <property type="gene ID" value="nRc.2.0.1.g29982"/>
</dbReference>
<proteinExistence type="predicted"/>
<sequence length="108" mass="12010">MLAYLLVRQPPKVLPPPIFLVPSCLGVALATQPTPNYGGDTLDSFDMEFIMAADMQHFKFIITMPADTTASSYPHYVQLAFPNGTMFVFEMFTATPEDWTPLFSLVDA</sequence>
<protein>
    <submittedName>
        <fullName evidence="2">Uncharacterized protein</fullName>
    </submittedName>
</protein>
<name>A0A915JW70_ROMCU</name>
<evidence type="ECO:0000313" key="1">
    <source>
        <dbReference type="Proteomes" id="UP000887565"/>
    </source>
</evidence>
<keyword evidence="1" id="KW-1185">Reference proteome</keyword>
<dbReference type="Proteomes" id="UP000887565">
    <property type="component" value="Unplaced"/>
</dbReference>
<evidence type="ECO:0000313" key="2">
    <source>
        <dbReference type="WBParaSite" id="nRc.2.0.1.t29982-RA"/>
    </source>
</evidence>
<dbReference type="AlphaFoldDB" id="A0A915JW70"/>
<reference evidence="2" key="1">
    <citation type="submission" date="2022-11" db="UniProtKB">
        <authorList>
            <consortium name="WormBaseParasite"/>
        </authorList>
    </citation>
    <scope>IDENTIFICATION</scope>
</reference>